<evidence type="ECO:0000313" key="2">
    <source>
        <dbReference type="EMBL" id="KAG2214929.1"/>
    </source>
</evidence>
<sequence>MKVVEGSKVQEGYCALSYSWDQSGEIIKSEANEKSYRIDQGKHEIVYPAKTVRKKPRGRKRIRRKVKFVKFEELIQEICKDFNIKYIWYDQMCINQNDEKAKYSEISQMHQIYSNTYCTIALVPEMTAVSYKLYPGFKLSSGYINLYYAFQKAQWMKRMWTLEEAILSSKVVFIGKNIHCWYHQISGYDFPIFYKDCTDVPCVLHFAHARTSTKEHDHIFALANMFPEIMKEITVNYDQDIQELMVQFYGLLAKQDLSILCFGKHDRYKIMCKTSISYGIEDNSTSETDYFFPLQGFNLPSWTGVYGKHYRAGYYTTSFKNYTVNGRVLRITCAAITNDQRHTKMLNPESVEDMLPPLPKGQKSTPLYLLMRLQPQGSTNKILILIRAMSDYVPLSTNCEEIAQELCKLSHFVSIKKTNFLWANTWSNTWKYFSFTALTEPLDDSSQYVLLAGVPFRDQTTVLTGMEFPVIKKNGDHYKSIGLSLVTSQSGRFFDDITLEEQTFEIQ</sequence>
<evidence type="ECO:0000259" key="1">
    <source>
        <dbReference type="Pfam" id="PF06985"/>
    </source>
</evidence>
<organism evidence="2 3">
    <name type="scientific">Circinella minor</name>
    <dbReference type="NCBI Taxonomy" id="1195481"/>
    <lineage>
        <taxon>Eukaryota</taxon>
        <taxon>Fungi</taxon>
        <taxon>Fungi incertae sedis</taxon>
        <taxon>Mucoromycota</taxon>
        <taxon>Mucoromycotina</taxon>
        <taxon>Mucoromycetes</taxon>
        <taxon>Mucorales</taxon>
        <taxon>Lichtheimiaceae</taxon>
        <taxon>Circinella</taxon>
    </lineage>
</organism>
<accession>A0A8H7VHQ1</accession>
<dbReference type="EMBL" id="JAEPRB010000562">
    <property type="protein sequence ID" value="KAG2214929.1"/>
    <property type="molecule type" value="Genomic_DNA"/>
</dbReference>
<keyword evidence="3" id="KW-1185">Reference proteome</keyword>
<gene>
    <name evidence="2" type="ORF">INT45_010573</name>
</gene>
<dbReference type="AlphaFoldDB" id="A0A8H7VHQ1"/>
<dbReference type="InterPro" id="IPR010730">
    <property type="entry name" value="HET"/>
</dbReference>
<dbReference type="PANTHER" id="PTHR24148">
    <property type="entry name" value="ANKYRIN REPEAT DOMAIN-CONTAINING PROTEIN 39 HOMOLOG-RELATED"/>
    <property type="match status" value="1"/>
</dbReference>
<dbReference type="InterPro" id="IPR052895">
    <property type="entry name" value="HetReg/Transcr_Mod"/>
</dbReference>
<reference evidence="2 3" key="1">
    <citation type="submission" date="2020-12" db="EMBL/GenBank/DDBJ databases">
        <title>Metabolic potential, ecology and presence of endohyphal bacteria is reflected in genomic diversity of Mucoromycotina.</title>
        <authorList>
            <person name="Muszewska A."/>
            <person name="Okrasinska A."/>
            <person name="Steczkiewicz K."/>
            <person name="Drgas O."/>
            <person name="Orlowska M."/>
            <person name="Perlinska-Lenart U."/>
            <person name="Aleksandrzak-Piekarczyk T."/>
            <person name="Szatraj K."/>
            <person name="Zielenkiewicz U."/>
            <person name="Pilsyk S."/>
            <person name="Malc E."/>
            <person name="Mieczkowski P."/>
            <person name="Kruszewska J.S."/>
            <person name="Biernat P."/>
            <person name="Pawlowska J."/>
        </authorList>
    </citation>
    <scope>NUCLEOTIDE SEQUENCE [LARGE SCALE GENOMIC DNA]</scope>
    <source>
        <strain evidence="2 3">CBS 142.35</strain>
    </source>
</reference>
<evidence type="ECO:0000313" key="3">
    <source>
        <dbReference type="Proteomes" id="UP000646827"/>
    </source>
</evidence>
<proteinExistence type="predicted"/>
<dbReference type="PANTHER" id="PTHR24148:SF64">
    <property type="entry name" value="HETEROKARYON INCOMPATIBILITY DOMAIN-CONTAINING PROTEIN"/>
    <property type="match status" value="1"/>
</dbReference>
<dbReference type="Pfam" id="PF06985">
    <property type="entry name" value="HET"/>
    <property type="match status" value="1"/>
</dbReference>
<name>A0A8H7VHQ1_9FUNG</name>
<protein>
    <recommendedName>
        <fullName evidence="1">Heterokaryon incompatibility domain-containing protein</fullName>
    </recommendedName>
</protein>
<dbReference type="Proteomes" id="UP000646827">
    <property type="component" value="Unassembled WGS sequence"/>
</dbReference>
<dbReference type="OrthoDB" id="3553147at2759"/>
<feature type="domain" description="Heterokaryon incompatibility" evidence="1">
    <location>
        <begin position="13"/>
        <end position="129"/>
    </location>
</feature>
<comment type="caution">
    <text evidence="2">The sequence shown here is derived from an EMBL/GenBank/DDBJ whole genome shotgun (WGS) entry which is preliminary data.</text>
</comment>